<dbReference type="Pfam" id="PF03705">
    <property type="entry name" value="CheR_N"/>
    <property type="match status" value="1"/>
</dbReference>
<dbReference type="AlphaFoldDB" id="T0J4L7"/>
<dbReference type="InterPro" id="IPR029063">
    <property type="entry name" value="SAM-dependent_MTases_sf"/>
</dbReference>
<dbReference type="RefSeq" id="WP_021233673.1">
    <property type="nucleotide sequence ID" value="NZ_ATHL01000061.1"/>
</dbReference>
<protein>
    <recommendedName>
        <fullName evidence="2">CheR-type methyltransferase domain-containing protein</fullName>
    </recommendedName>
</protein>
<evidence type="ECO:0000313" key="3">
    <source>
        <dbReference type="EMBL" id="EQB16894.1"/>
    </source>
</evidence>
<evidence type="ECO:0000256" key="1">
    <source>
        <dbReference type="SAM" id="MobiDB-lite"/>
    </source>
</evidence>
<dbReference type="InterPro" id="IPR022642">
    <property type="entry name" value="CheR_C"/>
</dbReference>
<dbReference type="InterPro" id="IPR000780">
    <property type="entry name" value="CheR_MeTrfase"/>
</dbReference>
<dbReference type="SUPFAM" id="SSF53335">
    <property type="entry name" value="S-adenosyl-L-methionine-dependent methyltransferases"/>
    <property type="match status" value="1"/>
</dbReference>
<proteinExistence type="predicted"/>
<evidence type="ECO:0000313" key="4">
    <source>
        <dbReference type="Proteomes" id="UP000015527"/>
    </source>
</evidence>
<dbReference type="PANTHER" id="PTHR24422:SF8">
    <property type="entry name" value="CHEMOTAXIS PROTEIN"/>
    <property type="match status" value="1"/>
</dbReference>
<dbReference type="PROSITE" id="PS50123">
    <property type="entry name" value="CHER"/>
    <property type="match status" value="1"/>
</dbReference>
<dbReference type="SUPFAM" id="SSF47757">
    <property type="entry name" value="Chemotaxis receptor methyltransferase CheR, N-terminal domain"/>
    <property type="match status" value="1"/>
</dbReference>
<sequence>MIPDATARRPLPGALPDSADTSPEPAGREVGAIEISLLLEAIRRRWGYDFAHYSPASLRRRLDQARKAAGLAHLGDLLSPILHDRDFFDRLLSFLSVTVTEMFRDPPCYRAIRDSLVPVLKTYPFIKIWCAGCATGEEVYSLAILLHEEGYLDRTRLYATDFNKISLDTAEKGIYPERLMPVYAANHRQSGGRAAFSDYYTPSYGFARMKSFLRDRITFSYHNLVTDGVFGEMNLISCRNVLIYFDKTLQDRVLDLFTGALRHGGYLWLGTKESLMFSAVAPLYDAVDSRQKIYRKKA</sequence>
<dbReference type="GO" id="GO:0008757">
    <property type="term" value="F:S-adenosylmethionine-dependent methyltransferase activity"/>
    <property type="evidence" value="ECO:0007669"/>
    <property type="project" value="InterPro"/>
</dbReference>
<feature type="region of interest" description="Disordered" evidence="1">
    <location>
        <begin position="1"/>
        <end position="26"/>
    </location>
</feature>
<dbReference type="eggNOG" id="COG1352">
    <property type="taxonomic scope" value="Bacteria"/>
</dbReference>
<dbReference type="Gene3D" id="3.40.50.150">
    <property type="entry name" value="Vaccinia Virus protein VP39"/>
    <property type="match status" value="1"/>
</dbReference>
<dbReference type="SMART" id="SM00138">
    <property type="entry name" value="MeTrc"/>
    <property type="match status" value="1"/>
</dbReference>
<keyword evidence="4" id="KW-1185">Reference proteome</keyword>
<dbReference type="PANTHER" id="PTHR24422">
    <property type="entry name" value="CHEMOTAXIS PROTEIN METHYLTRANSFERASE"/>
    <property type="match status" value="1"/>
</dbReference>
<reference evidence="3 4" key="1">
    <citation type="journal article" date="2013" name="Genome Announc.">
        <title>Genome Sequence of Novosphingobium lindaniclasticum LE124T, Isolated from a Hexachlorocyclohexane Dumpsite.</title>
        <authorList>
            <person name="Saxena A."/>
            <person name="Nayyar N."/>
            <person name="Sangwan N."/>
            <person name="Kumari R."/>
            <person name="Khurana J.P."/>
            <person name="Lal R."/>
        </authorList>
    </citation>
    <scope>NUCLEOTIDE SEQUENCE [LARGE SCALE GENOMIC DNA]</scope>
    <source>
        <strain evidence="3 4">LE124</strain>
    </source>
</reference>
<dbReference type="InterPro" id="IPR022641">
    <property type="entry name" value="CheR_N"/>
</dbReference>
<comment type="caution">
    <text evidence="3">The sequence shown here is derived from an EMBL/GenBank/DDBJ whole genome shotgun (WGS) entry which is preliminary data.</text>
</comment>
<accession>T0J4L7</accession>
<dbReference type="Pfam" id="PF01739">
    <property type="entry name" value="CheR"/>
    <property type="match status" value="1"/>
</dbReference>
<dbReference type="PATRIC" id="fig|1096930.3.peg.1761"/>
<gene>
    <name evidence="3" type="ORF">L284_08885</name>
</gene>
<dbReference type="PRINTS" id="PR00996">
    <property type="entry name" value="CHERMTFRASE"/>
</dbReference>
<name>T0J4L7_9SPHN</name>
<dbReference type="InterPro" id="IPR050903">
    <property type="entry name" value="Bact_Chemotaxis_MeTrfase"/>
</dbReference>
<organism evidence="3 4">
    <name type="scientific">Novosphingobium lindaniclasticum LE124</name>
    <dbReference type="NCBI Taxonomy" id="1096930"/>
    <lineage>
        <taxon>Bacteria</taxon>
        <taxon>Pseudomonadati</taxon>
        <taxon>Pseudomonadota</taxon>
        <taxon>Alphaproteobacteria</taxon>
        <taxon>Sphingomonadales</taxon>
        <taxon>Sphingomonadaceae</taxon>
        <taxon>Novosphingobium</taxon>
    </lineage>
</organism>
<dbReference type="Proteomes" id="UP000015527">
    <property type="component" value="Unassembled WGS sequence"/>
</dbReference>
<dbReference type="OrthoDB" id="9816309at2"/>
<feature type="domain" description="CheR-type methyltransferase" evidence="2">
    <location>
        <begin position="34"/>
        <end position="275"/>
    </location>
</feature>
<dbReference type="EMBL" id="ATHL01000061">
    <property type="protein sequence ID" value="EQB16894.1"/>
    <property type="molecule type" value="Genomic_DNA"/>
</dbReference>
<evidence type="ECO:0000259" key="2">
    <source>
        <dbReference type="PROSITE" id="PS50123"/>
    </source>
</evidence>